<evidence type="ECO:0000313" key="5">
    <source>
        <dbReference type="WBParaSite" id="ECPE_0001122101-mRNA-1"/>
    </source>
</evidence>
<dbReference type="Proteomes" id="UP000272942">
    <property type="component" value="Unassembled WGS sequence"/>
</dbReference>
<dbReference type="AlphaFoldDB" id="A0A183AW51"/>
<reference evidence="5" key="1">
    <citation type="submission" date="2016-06" db="UniProtKB">
        <authorList>
            <consortium name="WormBaseParasite"/>
        </authorList>
    </citation>
    <scope>IDENTIFICATION</scope>
</reference>
<feature type="compositionally biased region" description="Basic and acidic residues" evidence="1">
    <location>
        <begin position="314"/>
        <end position="324"/>
    </location>
</feature>
<dbReference type="Pfam" id="PF09384">
    <property type="entry name" value="UTP15_C"/>
    <property type="match status" value="1"/>
</dbReference>
<feature type="compositionally biased region" description="Basic residues" evidence="1">
    <location>
        <begin position="330"/>
        <end position="346"/>
    </location>
</feature>
<name>A0A183AW51_9TREM</name>
<evidence type="ECO:0000313" key="4">
    <source>
        <dbReference type="Proteomes" id="UP000272942"/>
    </source>
</evidence>
<dbReference type="WBParaSite" id="ECPE_0001122101-mRNA-1">
    <property type="protein sequence ID" value="ECPE_0001122101-mRNA-1"/>
    <property type="gene ID" value="ECPE_0001122101"/>
</dbReference>
<accession>A0A183AW51</accession>
<protein>
    <submittedName>
        <fullName evidence="5">UTP15_C domain-containing protein</fullName>
    </submittedName>
</protein>
<dbReference type="InterPro" id="IPR018983">
    <property type="entry name" value="U3_snoRNA-assocProt_15_C"/>
</dbReference>
<dbReference type="OrthoDB" id="431715at2759"/>
<organism evidence="5">
    <name type="scientific">Echinostoma caproni</name>
    <dbReference type="NCBI Taxonomy" id="27848"/>
    <lineage>
        <taxon>Eukaryota</taxon>
        <taxon>Metazoa</taxon>
        <taxon>Spiralia</taxon>
        <taxon>Lophotrochozoa</taxon>
        <taxon>Platyhelminthes</taxon>
        <taxon>Trematoda</taxon>
        <taxon>Digenea</taxon>
        <taxon>Plagiorchiida</taxon>
        <taxon>Echinostomata</taxon>
        <taxon>Echinostomatoidea</taxon>
        <taxon>Echinostomatidae</taxon>
        <taxon>Echinostoma</taxon>
    </lineage>
</organism>
<keyword evidence="4" id="KW-1185">Reference proteome</keyword>
<dbReference type="EMBL" id="UZAN01050352">
    <property type="protein sequence ID" value="VDP88166.1"/>
    <property type="molecule type" value="Genomic_DNA"/>
</dbReference>
<proteinExistence type="predicted"/>
<dbReference type="GO" id="GO:0006364">
    <property type="term" value="P:rRNA processing"/>
    <property type="evidence" value="ECO:0007669"/>
    <property type="project" value="InterPro"/>
</dbReference>
<feature type="region of interest" description="Disordered" evidence="1">
    <location>
        <begin position="314"/>
        <end position="346"/>
    </location>
</feature>
<dbReference type="GO" id="GO:0005730">
    <property type="term" value="C:nucleolus"/>
    <property type="evidence" value="ECO:0007669"/>
    <property type="project" value="InterPro"/>
</dbReference>
<evidence type="ECO:0000256" key="1">
    <source>
        <dbReference type="SAM" id="MobiDB-lite"/>
    </source>
</evidence>
<gene>
    <name evidence="3" type="ORF">ECPE_LOCUS11186</name>
</gene>
<evidence type="ECO:0000313" key="3">
    <source>
        <dbReference type="EMBL" id="VDP88166.1"/>
    </source>
</evidence>
<evidence type="ECO:0000259" key="2">
    <source>
        <dbReference type="Pfam" id="PF09384"/>
    </source>
</evidence>
<feature type="domain" description="U3 small nucleolar RNA-associated protein 15 C-terminal" evidence="2">
    <location>
        <begin position="130"/>
        <end position="252"/>
    </location>
</feature>
<sequence length="346" mass="39392">MLEKPNCDTIVIGGEKGFVKVQHLTTHRFSNLTDSSADTPKPRITEELEAVSGLDPSILQLSEEFSGKWRGGNRFVTMTTEDWLSQPFDGPRLGPRTWLPDRKTKNGLPVVPLVHETSEISRDGRRFYSEESPEILTKVDHLLMRFTHSQALSAVTRSRMRVKSARRVVYMQPKILLRLAIGVIRELTRRDTLSAAVAGRTVPQIVRLLRFVRRNVWRKESAATCLALYHSILDVYSAEELNSIPEFAKVNDVLRTCSENTQALAAVISFLQLPTPSQMKKKNPFYRTKAFIAKSSFRSPKFVKIVREKKTVDSKYVPSEKQDSENSASKVKRKSEKLKPKRPKIL</sequence>
<reference evidence="3 4" key="2">
    <citation type="submission" date="2018-11" db="EMBL/GenBank/DDBJ databases">
        <authorList>
            <consortium name="Pathogen Informatics"/>
        </authorList>
    </citation>
    <scope>NUCLEOTIDE SEQUENCE [LARGE SCALE GENOMIC DNA]</scope>
    <source>
        <strain evidence="3 4">Egypt</strain>
    </source>
</reference>